<accession>F0XEL9</accession>
<dbReference type="AlphaFoldDB" id="F0XEL9"/>
<feature type="domain" description="Peptidase S8/S53" evidence="6">
    <location>
        <begin position="717"/>
        <end position="927"/>
    </location>
</feature>
<evidence type="ECO:0000256" key="3">
    <source>
        <dbReference type="ARBA" id="ARBA00022801"/>
    </source>
</evidence>
<organism evidence="8">
    <name type="scientific">Grosmannia clavigera (strain kw1407 / UAMH 11150)</name>
    <name type="common">Blue stain fungus</name>
    <name type="synonym">Graphiocladiella clavigera</name>
    <dbReference type="NCBI Taxonomy" id="655863"/>
    <lineage>
        <taxon>Eukaryota</taxon>
        <taxon>Fungi</taxon>
        <taxon>Dikarya</taxon>
        <taxon>Ascomycota</taxon>
        <taxon>Pezizomycotina</taxon>
        <taxon>Sordariomycetes</taxon>
        <taxon>Sordariomycetidae</taxon>
        <taxon>Ophiostomatales</taxon>
        <taxon>Ophiostomataceae</taxon>
        <taxon>Leptographium</taxon>
    </lineage>
</organism>
<dbReference type="SUPFAM" id="SSF52743">
    <property type="entry name" value="Subtilisin-like"/>
    <property type="match status" value="1"/>
</dbReference>
<dbReference type="HOGENOM" id="CLU_302069_0_0_1"/>
<dbReference type="Gene3D" id="3.40.50.200">
    <property type="entry name" value="Peptidase S8/S53 domain"/>
    <property type="match status" value="1"/>
</dbReference>
<evidence type="ECO:0000256" key="2">
    <source>
        <dbReference type="ARBA" id="ARBA00022670"/>
    </source>
</evidence>
<name>F0XEL9_GROCL</name>
<dbReference type="GeneID" id="25974034"/>
<sequence>MMASQKKSKMGNGWPTDHSTDKPNDGDNKTQAAIATLTEQLLQTKELDEASMEKLKNSIKASVFGNRYNRLLHVLITAPETSKFDARYAVPSGHPDGYRDGQRKEDRRDSFWSDVVTATKPSDSTTDKPVFDYYGPGTRLLLFLHKQKCLERLLTKKPQKPTTVDRDLDMLPVHLAMDRKNEDFMSCLLGLFYIPDKDNGLKQLVQKALDTEGDKGRNVVHAVIDRKMQFAALIAAICSKTALSKVDATGRTPLHLAMSTDRGGQSTKKMPASVVLGDYTSQWRTRFLPLDVLVEIEKRKDVDLGAILTGINKDGKSMFQDCQGSDVGQKTKMTTEEMNAEENRIELEVHGSEPEDRSDILKKLKKLIFDKVEGVSLIQRALYGFNGKTKELSLDMSDFNQKTHNFESFMEKLRKLESNDDADENYGEGDGTMEFEETLLFVTLPDLNYVTQMCSNQTIQELFGWLKEKNVRKIRKLRIPDSTTSPLSDAFVQEHILDAFEIQVLDWRRLDVNLDCIINTASREPRPNAKALEELRLYSSGNWSVLYHWMSDEGLCKLPQARHPYPLFSGQLLTRPCTGLYDKATHDRHSNTVLLYKQLMDEAYAKPSPTGVSYKLDIRPNAHWDYPLLAHNEDEIPPVKHRFTNQLLPTNNALDSLKEIWMWTRSELNSVETSDEEISENEGIAADDWKNKAAARFRKYALRPSPRSILSPIDYRIRVAVIDNGTDRTQPSIRNRIVAGCSWVRAGQQEHHNPELPWWMVSDPHGTQMASLIAQASSYCRLYVARVGRGRSDIDPHAAANAVHWAVQHNVDIISISWTLKGRENVKILQEAVNDAIRSRTLVFCSTPDQGIYAEAADRLNGVISVSAADRYGHPTSKSSGETHADVYVPGENVFAPTPAYLGNAPTDVSGSSVATALAAGIAALSLLLLYTFNPQKDLFDEDDENSVSKTSPTRGTYHRKKVSKEEVLETLAKNWKVSTWEKDKATA</sequence>
<gene>
    <name evidence="7" type="ORF">CMQ_1184</name>
</gene>
<dbReference type="OrthoDB" id="3565018at2759"/>
<dbReference type="InterPro" id="IPR015500">
    <property type="entry name" value="Peptidase_S8_subtilisin-rel"/>
</dbReference>
<evidence type="ECO:0000313" key="7">
    <source>
        <dbReference type="EMBL" id="EFX04256.1"/>
    </source>
</evidence>
<keyword evidence="3" id="KW-0378">Hydrolase</keyword>
<comment type="similarity">
    <text evidence="1">Belongs to the peptidase S8 family.</text>
</comment>
<protein>
    <submittedName>
        <fullName evidence="7">Intracellular serine protease</fullName>
    </submittedName>
</protein>
<dbReference type="Proteomes" id="UP000007796">
    <property type="component" value="Unassembled WGS sequence"/>
</dbReference>
<feature type="compositionally biased region" description="Basic and acidic residues" evidence="5">
    <location>
        <begin position="18"/>
        <end position="28"/>
    </location>
</feature>
<evidence type="ECO:0000256" key="4">
    <source>
        <dbReference type="ARBA" id="ARBA00022825"/>
    </source>
</evidence>
<evidence type="ECO:0000256" key="5">
    <source>
        <dbReference type="SAM" id="MobiDB-lite"/>
    </source>
</evidence>
<dbReference type="InterPro" id="IPR036852">
    <property type="entry name" value="Peptidase_S8/S53_dom_sf"/>
</dbReference>
<keyword evidence="2 7" id="KW-0645">Protease</keyword>
<feature type="region of interest" description="Disordered" evidence="5">
    <location>
        <begin position="941"/>
        <end position="963"/>
    </location>
</feature>
<dbReference type="eggNOG" id="ENOG502S098">
    <property type="taxonomic scope" value="Eukaryota"/>
</dbReference>
<keyword evidence="8" id="KW-1185">Reference proteome</keyword>
<dbReference type="GO" id="GO:0004252">
    <property type="term" value="F:serine-type endopeptidase activity"/>
    <property type="evidence" value="ECO:0007669"/>
    <property type="project" value="InterPro"/>
</dbReference>
<keyword evidence="4" id="KW-0720">Serine protease</keyword>
<evidence type="ECO:0000259" key="6">
    <source>
        <dbReference type="Pfam" id="PF00082"/>
    </source>
</evidence>
<dbReference type="InterPro" id="IPR000209">
    <property type="entry name" value="Peptidase_S8/S53_dom"/>
</dbReference>
<dbReference type="GO" id="GO:0006508">
    <property type="term" value="P:proteolysis"/>
    <property type="evidence" value="ECO:0007669"/>
    <property type="project" value="UniProtKB-KW"/>
</dbReference>
<dbReference type="PANTHER" id="PTHR43806">
    <property type="entry name" value="PEPTIDASE S8"/>
    <property type="match status" value="1"/>
</dbReference>
<dbReference type="InParanoid" id="F0XEL9"/>
<dbReference type="PRINTS" id="PR00723">
    <property type="entry name" value="SUBTILISIN"/>
</dbReference>
<evidence type="ECO:0000313" key="8">
    <source>
        <dbReference type="Proteomes" id="UP000007796"/>
    </source>
</evidence>
<dbReference type="Pfam" id="PF00082">
    <property type="entry name" value="Peptidase_S8"/>
    <property type="match status" value="1"/>
</dbReference>
<dbReference type="PANTHER" id="PTHR43806:SF58">
    <property type="entry name" value="ALKALINE PROTEASE 1-RELATED"/>
    <property type="match status" value="1"/>
</dbReference>
<dbReference type="InterPro" id="IPR050131">
    <property type="entry name" value="Peptidase_S8_subtilisin-like"/>
</dbReference>
<dbReference type="EMBL" id="GL629765">
    <property type="protein sequence ID" value="EFX04256.1"/>
    <property type="molecule type" value="Genomic_DNA"/>
</dbReference>
<dbReference type="STRING" id="655863.F0XEL9"/>
<evidence type="ECO:0000256" key="1">
    <source>
        <dbReference type="ARBA" id="ARBA00011073"/>
    </source>
</evidence>
<reference evidence="7 8" key="1">
    <citation type="journal article" date="2011" name="Proc. Natl. Acad. Sci. U.S.A.">
        <title>Genome and transcriptome analyses of the mountain pine beetle-fungal symbiont Grosmannia clavigera, a lodgepole pine pathogen.</title>
        <authorList>
            <person name="DiGuistini S."/>
            <person name="Wang Y."/>
            <person name="Liao N.Y."/>
            <person name="Taylor G."/>
            <person name="Tanguay P."/>
            <person name="Feau N."/>
            <person name="Henrissat B."/>
            <person name="Chan S.K."/>
            <person name="Hesse-Orce U."/>
            <person name="Alamouti S.M."/>
            <person name="Tsui C.K.M."/>
            <person name="Docking R.T."/>
            <person name="Levasseur A."/>
            <person name="Haridas S."/>
            <person name="Robertson G."/>
            <person name="Birol I."/>
            <person name="Holt R.A."/>
            <person name="Marra M.A."/>
            <person name="Hamelin R.C."/>
            <person name="Hirst M."/>
            <person name="Jones S.J.M."/>
            <person name="Bohlmann J."/>
            <person name="Breuil C."/>
        </authorList>
    </citation>
    <scope>NUCLEOTIDE SEQUENCE [LARGE SCALE GENOMIC DNA]</scope>
    <source>
        <strain evidence="8">kw1407 / UAMH 11150</strain>
    </source>
</reference>
<proteinExistence type="inferred from homology"/>
<dbReference type="RefSeq" id="XP_014173738.1">
    <property type="nucleotide sequence ID" value="XM_014318263.1"/>
</dbReference>
<feature type="region of interest" description="Disordered" evidence="5">
    <location>
        <begin position="1"/>
        <end position="29"/>
    </location>
</feature>